<dbReference type="PANTHER" id="PTHR12558">
    <property type="entry name" value="CELL DIVISION CYCLE 16,23,27"/>
    <property type="match status" value="1"/>
</dbReference>
<dbReference type="Pfam" id="PF13181">
    <property type="entry name" value="TPR_8"/>
    <property type="match status" value="1"/>
</dbReference>
<organism evidence="2 3">
    <name type="scientific">Zobellia amurskyensis</name>
    <dbReference type="NCBI Taxonomy" id="248905"/>
    <lineage>
        <taxon>Bacteria</taxon>
        <taxon>Pseudomonadati</taxon>
        <taxon>Bacteroidota</taxon>
        <taxon>Flavobacteriia</taxon>
        <taxon>Flavobacteriales</taxon>
        <taxon>Flavobacteriaceae</taxon>
        <taxon>Zobellia</taxon>
    </lineage>
</organism>
<keyword evidence="1" id="KW-0802">TPR repeat</keyword>
<dbReference type="Proteomes" id="UP000540519">
    <property type="component" value="Unassembled WGS sequence"/>
</dbReference>
<comment type="caution">
    <text evidence="2">The sequence shown here is derived from an EMBL/GenBank/DDBJ whole genome shotgun (WGS) entry which is preliminary data.</text>
</comment>
<evidence type="ECO:0008006" key="4">
    <source>
        <dbReference type="Google" id="ProtNLM"/>
    </source>
</evidence>
<dbReference type="AlphaFoldDB" id="A0A7X2ZTI5"/>
<evidence type="ECO:0000313" key="3">
    <source>
        <dbReference type="Proteomes" id="UP000540519"/>
    </source>
</evidence>
<dbReference type="PANTHER" id="PTHR12558:SF13">
    <property type="entry name" value="CELL DIVISION CYCLE PROTEIN 27 HOMOLOG"/>
    <property type="match status" value="1"/>
</dbReference>
<accession>A0A7X2ZTI5</accession>
<dbReference type="SUPFAM" id="SSF48452">
    <property type="entry name" value="TPR-like"/>
    <property type="match status" value="2"/>
</dbReference>
<dbReference type="OrthoDB" id="1399920at2"/>
<dbReference type="PROSITE" id="PS50005">
    <property type="entry name" value="TPR"/>
    <property type="match status" value="1"/>
</dbReference>
<reference evidence="2 3" key="1">
    <citation type="journal article" date="2019" name="Mar. Drugs">
        <title>Comparative Genomics and CAZyme Genome Repertoires of Marine Zobellia amurskyensis KMM 3526(T) and Zobellia laminariae KMM 3676(T).</title>
        <authorList>
            <person name="Chernysheva N."/>
            <person name="Bystritskaya E."/>
            <person name="Stenkova A."/>
            <person name="Golovkin I."/>
            <person name="Nedashkovskaya O."/>
            <person name="Isaeva M."/>
        </authorList>
    </citation>
    <scope>NUCLEOTIDE SEQUENCE [LARGE SCALE GENOMIC DNA]</scope>
    <source>
        <strain evidence="2 3">KMM 3526</strain>
    </source>
</reference>
<evidence type="ECO:0000313" key="2">
    <source>
        <dbReference type="EMBL" id="MUH36116.1"/>
    </source>
</evidence>
<feature type="repeat" description="TPR" evidence="1">
    <location>
        <begin position="208"/>
        <end position="241"/>
    </location>
</feature>
<dbReference type="RefSeq" id="WP_155599751.1">
    <property type="nucleotide sequence ID" value="NZ_RCNR01000014.1"/>
</dbReference>
<dbReference type="InterPro" id="IPR019734">
    <property type="entry name" value="TPR_rpt"/>
</dbReference>
<protein>
    <recommendedName>
        <fullName evidence="4">Tetratricopeptide repeat protein</fullName>
    </recommendedName>
</protein>
<evidence type="ECO:0000256" key="1">
    <source>
        <dbReference type="PROSITE-ProRule" id="PRU00339"/>
    </source>
</evidence>
<name>A0A7X2ZTI5_9FLAO</name>
<dbReference type="Gene3D" id="1.25.40.10">
    <property type="entry name" value="Tetratricopeptide repeat domain"/>
    <property type="match status" value="3"/>
</dbReference>
<gene>
    <name evidence="2" type="ORF">D9O36_09705</name>
</gene>
<sequence length="425" mass="48352">MKYITLCIVLLFLSSCKTETENLLTNKEDYNKYLASGPSKTTSKYFELWNSKIKPDSSQLMSFGIVGGEYNRYFQNTGDIQYLKKAEQVLAKAVSIAAIGKAGYYRALARNYISQHRFREAAQLADSARTINSGVDQTLGLLFDVNMELGNYDKAESYLDSLKNMNDFGYLIRLAKWNDHKGDLATTIRFMEKAKEKAEDSKNTGLRLWSYTNLADYYGHAGRIEDSYRHYLKALELDPGNAYAKKGIAWIVFSYEKKAEEAMRILDSVTKNYKAPDYYLLKAEIADFIGDDLKSLSNFDTYFKQVQNPAYGDMYNAYNVSLYLDRTDQFDKALRLSRKEVGNRPTPESYSLLAYSHLKKGDKEKALEIVQEHIEGKTFEPGILLYAAEIYKATGQIEKAEALKTELVGAVYELGPSSEENILNL</sequence>
<dbReference type="InterPro" id="IPR011990">
    <property type="entry name" value="TPR-like_helical_dom_sf"/>
</dbReference>
<dbReference type="PROSITE" id="PS51257">
    <property type="entry name" value="PROKAR_LIPOPROTEIN"/>
    <property type="match status" value="1"/>
</dbReference>
<dbReference type="EMBL" id="RCNR01000014">
    <property type="protein sequence ID" value="MUH36116.1"/>
    <property type="molecule type" value="Genomic_DNA"/>
</dbReference>
<keyword evidence="3" id="KW-1185">Reference proteome</keyword>
<dbReference type="SMART" id="SM00028">
    <property type="entry name" value="TPR"/>
    <property type="match status" value="3"/>
</dbReference>
<proteinExistence type="predicted"/>